<dbReference type="AlphaFoldDB" id="A0A084SYJ4"/>
<reference evidence="2 3" key="1">
    <citation type="submission" date="2014-07" db="EMBL/GenBank/DDBJ databases">
        <title>Draft Genome Sequence of Gephyronic Acid Producer, Cystobacter violaceus Strain Cb vi76.</title>
        <authorList>
            <person name="Stevens D.C."/>
            <person name="Young J."/>
            <person name="Carmichael R."/>
            <person name="Tan J."/>
            <person name="Taylor R.E."/>
        </authorList>
    </citation>
    <scope>NUCLEOTIDE SEQUENCE [LARGE SCALE GENOMIC DNA]</scope>
    <source>
        <strain evidence="2 3">Cb vi76</strain>
    </source>
</reference>
<evidence type="ECO:0008006" key="4">
    <source>
        <dbReference type="Google" id="ProtNLM"/>
    </source>
</evidence>
<keyword evidence="1" id="KW-0732">Signal</keyword>
<proteinExistence type="predicted"/>
<evidence type="ECO:0000313" key="3">
    <source>
        <dbReference type="Proteomes" id="UP000028547"/>
    </source>
</evidence>
<dbReference type="Proteomes" id="UP000028547">
    <property type="component" value="Unassembled WGS sequence"/>
</dbReference>
<name>A0A084SYJ4_9BACT</name>
<feature type="signal peptide" evidence="1">
    <location>
        <begin position="1"/>
        <end position="18"/>
    </location>
</feature>
<organism evidence="2 3">
    <name type="scientific">Archangium violaceum Cb vi76</name>
    <dbReference type="NCBI Taxonomy" id="1406225"/>
    <lineage>
        <taxon>Bacteria</taxon>
        <taxon>Pseudomonadati</taxon>
        <taxon>Myxococcota</taxon>
        <taxon>Myxococcia</taxon>
        <taxon>Myxococcales</taxon>
        <taxon>Cystobacterineae</taxon>
        <taxon>Archangiaceae</taxon>
        <taxon>Archangium</taxon>
    </lineage>
</organism>
<dbReference type="EMBL" id="JPMI01000048">
    <property type="protein sequence ID" value="KFA93529.1"/>
    <property type="molecule type" value="Genomic_DNA"/>
</dbReference>
<protein>
    <recommendedName>
        <fullName evidence="4">Lipoprotein</fullName>
    </recommendedName>
</protein>
<dbReference type="PROSITE" id="PS51257">
    <property type="entry name" value="PROKAR_LIPOPROTEIN"/>
    <property type="match status" value="1"/>
</dbReference>
<comment type="caution">
    <text evidence="2">The sequence shown here is derived from an EMBL/GenBank/DDBJ whole genome shotgun (WGS) entry which is preliminary data.</text>
</comment>
<gene>
    <name evidence="2" type="ORF">Q664_08690</name>
</gene>
<dbReference type="RefSeq" id="WP_043391985.1">
    <property type="nucleotide sequence ID" value="NZ_JPMI01000048.1"/>
</dbReference>
<evidence type="ECO:0000313" key="2">
    <source>
        <dbReference type="EMBL" id="KFA93529.1"/>
    </source>
</evidence>
<evidence type="ECO:0000256" key="1">
    <source>
        <dbReference type="SAM" id="SignalP"/>
    </source>
</evidence>
<feature type="chain" id="PRO_5001781947" description="Lipoprotein" evidence="1">
    <location>
        <begin position="19"/>
        <end position="138"/>
    </location>
</feature>
<sequence>MRLLSAMPFLLLALLALGGCNRPSYTTPDKAYQSFLEALRRGDEKTAWSSLSQPSQEALKARAEAAAQASGGAVKADPVAFFFANVPPPADVTEVSLLREEGDVAEVGVVSSNVKSQVRMVREPSGWKIDLTKSLQQP</sequence>
<accession>A0A084SYJ4</accession>